<dbReference type="Pfam" id="PF00069">
    <property type="entry name" value="Pkinase"/>
    <property type="match status" value="1"/>
</dbReference>
<evidence type="ECO:0000256" key="14">
    <source>
        <dbReference type="SAM" id="SignalP"/>
    </source>
</evidence>
<gene>
    <name evidence="16" type="ORF">TEA_011074</name>
</gene>
<reference evidence="16 17" key="1">
    <citation type="journal article" date="2018" name="Proc. Natl. Acad. Sci. U.S.A.">
        <title>Draft genome sequence of Camellia sinensis var. sinensis provides insights into the evolution of the tea genome and tea quality.</title>
        <authorList>
            <person name="Wei C."/>
            <person name="Yang H."/>
            <person name="Wang S."/>
            <person name="Zhao J."/>
            <person name="Liu C."/>
            <person name="Gao L."/>
            <person name="Xia E."/>
            <person name="Lu Y."/>
            <person name="Tai Y."/>
            <person name="She G."/>
            <person name="Sun J."/>
            <person name="Cao H."/>
            <person name="Tong W."/>
            <person name="Gao Q."/>
            <person name="Li Y."/>
            <person name="Deng W."/>
            <person name="Jiang X."/>
            <person name="Wang W."/>
            <person name="Chen Q."/>
            <person name="Zhang S."/>
            <person name="Li H."/>
            <person name="Wu J."/>
            <person name="Wang P."/>
            <person name="Li P."/>
            <person name="Shi C."/>
            <person name="Zheng F."/>
            <person name="Jian J."/>
            <person name="Huang B."/>
            <person name="Shan D."/>
            <person name="Shi M."/>
            <person name="Fang C."/>
            <person name="Yue Y."/>
            <person name="Li F."/>
            <person name="Li D."/>
            <person name="Wei S."/>
            <person name="Han B."/>
            <person name="Jiang C."/>
            <person name="Yin Y."/>
            <person name="Xia T."/>
            <person name="Zhang Z."/>
            <person name="Bennetzen J.L."/>
            <person name="Zhao S."/>
            <person name="Wan X."/>
        </authorList>
    </citation>
    <scope>NUCLEOTIDE SEQUENCE [LARGE SCALE GENOMIC DNA]</scope>
    <source>
        <strain evidence="17">cv. Shuchazao</strain>
        <tissue evidence="16">Leaf</tissue>
    </source>
</reference>
<accession>A0A4S4EUF6</accession>
<evidence type="ECO:0000256" key="5">
    <source>
        <dbReference type="ARBA" id="ARBA00022729"/>
    </source>
</evidence>
<dbReference type="InterPro" id="IPR000719">
    <property type="entry name" value="Prot_kinase_dom"/>
</dbReference>
<dbReference type="InterPro" id="IPR017441">
    <property type="entry name" value="Protein_kinase_ATP_BS"/>
</dbReference>
<comment type="caution">
    <text evidence="16">The sequence shown here is derived from an EMBL/GenBank/DDBJ whole genome shotgun (WGS) entry which is preliminary data.</text>
</comment>
<sequence>MATLLILLLFLDLSAGLRAGAAATGHEDCKPTRCNSDGPKIRYPFRLKDDEQPEHSCYPGFDLSCDHQNHTMLELPFSVKVAVKEIDYMSQLIHTYDPHGCFPRLLQNLSLYTPASPFQLATNYKYNYSFFSCSSTEPISYNPITCLSSDPNHKVYAFQSDDFMSDYPLLSCKKMSFKISSPIPYDIFYQQPYQLTLNWFKPTCGICEAQSKYCRMKDNSSDHETECVDDAPNSPITVSLLADNGLLQAMELLFSLTTFIELGILRHKFLVAAVIFAICVLIAICCVLQLIIKKKEDQEKIERFLEDYKALKPARYSFADIRNITNKFKDKIGQGGYGTVYKGKLSNDVHVAVKILDNVKGNGDEFINEVGTIGTIHHINVVRLVGYCADGFKRALVYEFLSNHSLEKFILSKRKKNSLGWEKLHDIALGIAKGIDYLHQGCNQRILHFDIKPHNILLDHNFNPKISDFGLAKLCSKEQSVVSMTAARGTVGYIAPEVFSRNFGKVSCKSDVYSFGMLLLEMVGVRNNNVTQNKSEVYFPEWIYNRLDHGEDLEIQIDEDGDAQIAKKLTIVGLWCIHWYPIDRPSMKVVVQMLEGDGGSLTMPSNPFASANPMTTRGKMRGRLLDSELEEISESESFSH</sequence>
<keyword evidence="2" id="KW-0723">Serine/threonine-protein kinase</keyword>
<dbReference type="InterPro" id="IPR025287">
    <property type="entry name" value="WAK_GUB"/>
</dbReference>
<dbReference type="PROSITE" id="PS00108">
    <property type="entry name" value="PROTEIN_KINASE_ST"/>
    <property type="match status" value="1"/>
</dbReference>
<evidence type="ECO:0000256" key="12">
    <source>
        <dbReference type="PROSITE-ProRule" id="PRU10141"/>
    </source>
</evidence>
<keyword evidence="8 12" id="KW-0067">ATP-binding</keyword>
<dbReference type="Gene3D" id="3.30.200.20">
    <property type="entry name" value="Phosphorylase Kinase, domain 1"/>
    <property type="match status" value="1"/>
</dbReference>
<feature type="signal peptide" evidence="14">
    <location>
        <begin position="1"/>
        <end position="16"/>
    </location>
</feature>
<comment type="subcellular location">
    <subcellularLocation>
        <location evidence="1">Membrane</location>
        <topology evidence="1">Single-pass type I membrane protein</topology>
    </subcellularLocation>
</comment>
<evidence type="ECO:0000313" key="17">
    <source>
        <dbReference type="Proteomes" id="UP000306102"/>
    </source>
</evidence>
<dbReference type="GO" id="GO:0004674">
    <property type="term" value="F:protein serine/threonine kinase activity"/>
    <property type="evidence" value="ECO:0007669"/>
    <property type="project" value="UniProtKB-KW"/>
</dbReference>
<feature type="domain" description="Protein kinase" evidence="15">
    <location>
        <begin position="326"/>
        <end position="609"/>
    </location>
</feature>
<dbReference type="PANTHER" id="PTHR27009">
    <property type="entry name" value="RUST RESISTANCE KINASE LR10-RELATED"/>
    <property type="match status" value="1"/>
</dbReference>
<protein>
    <recommendedName>
        <fullName evidence="15">Protein kinase domain-containing protein</fullName>
    </recommendedName>
</protein>
<evidence type="ECO:0000256" key="10">
    <source>
        <dbReference type="ARBA" id="ARBA00023136"/>
    </source>
</evidence>
<evidence type="ECO:0000259" key="15">
    <source>
        <dbReference type="PROSITE" id="PS50011"/>
    </source>
</evidence>
<dbReference type="GO" id="GO:0016020">
    <property type="term" value="C:membrane"/>
    <property type="evidence" value="ECO:0007669"/>
    <property type="project" value="UniProtKB-SubCell"/>
</dbReference>
<dbReference type="InterPro" id="IPR008271">
    <property type="entry name" value="Ser/Thr_kinase_AS"/>
</dbReference>
<dbReference type="PROSITE" id="PS00107">
    <property type="entry name" value="PROTEIN_KINASE_ATP"/>
    <property type="match status" value="1"/>
</dbReference>
<feature type="chain" id="PRO_5020778420" description="Protein kinase domain-containing protein" evidence="14">
    <location>
        <begin position="17"/>
        <end position="640"/>
    </location>
</feature>
<evidence type="ECO:0000256" key="2">
    <source>
        <dbReference type="ARBA" id="ARBA00022527"/>
    </source>
</evidence>
<keyword evidence="3" id="KW-0808">Transferase</keyword>
<keyword evidence="17" id="KW-1185">Reference proteome</keyword>
<evidence type="ECO:0000256" key="3">
    <source>
        <dbReference type="ARBA" id="ARBA00022679"/>
    </source>
</evidence>
<keyword evidence="10 13" id="KW-0472">Membrane</keyword>
<dbReference type="STRING" id="542762.A0A4S4EUF6"/>
<name>A0A4S4EUF6_CAMSN</name>
<evidence type="ECO:0000256" key="1">
    <source>
        <dbReference type="ARBA" id="ARBA00004479"/>
    </source>
</evidence>
<evidence type="ECO:0000256" key="6">
    <source>
        <dbReference type="ARBA" id="ARBA00022741"/>
    </source>
</evidence>
<dbReference type="SUPFAM" id="SSF56112">
    <property type="entry name" value="Protein kinase-like (PK-like)"/>
    <property type="match status" value="1"/>
</dbReference>
<keyword evidence="7" id="KW-0418">Kinase</keyword>
<keyword evidence="9 13" id="KW-1133">Transmembrane helix</keyword>
<dbReference type="InterPro" id="IPR045874">
    <property type="entry name" value="LRK10/LRL21-25-like"/>
</dbReference>
<evidence type="ECO:0000256" key="11">
    <source>
        <dbReference type="ARBA" id="ARBA00023180"/>
    </source>
</evidence>
<proteinExistence type="predicted"/>
<feature type="transmembrane region" description="Helical" evidence="13">
    <location>
        <begin position="269"/>
        <end position="292"/>
    </location>
</feature>
<organism evidence="16 17">
    <name type="scientific">Camellia sinensis var. sinensis</name>
    <name type="common">China tea</name>
    <dbReference type="NCBI Taxonomy" id="542762"/>
    <lineage>
        <taxon>Eukaryota</taxon>
        <taxon>Viridiplantae</taxon>
        <taxon>Streptophyta</taxon>
        <taxon>Embryophyta</taxon>
        <taxon>Tracheophyta</taxon>
        <taxon>Spermatophyta</taxon>
        <taxon>Magnoliopsida</taxon>
        <taxon>eudicotyledons</taxon>
        <taxon>Gunneridae</taxon>
        <taxon>Pentapetalae</taxon>
        <taxon>asterids</taxon>
        <taxon>Ericales</taxon>
        <taxon>Theaceae</taxon>
        <taxon>Camellia</taxon>
    </lineage>
</organism>
<dbReference type="SMART" id="SM00220">
    <property type="entry name" value="S_TKc"/>
    <property type="match status" value="1"/>
</dbReference>
<dbReference type="InterPro" id="IPR011009">
    <property type="entry name" value="Kinase-like_dom_sf"/>
</dbReference>
<dbReference type="GO" id="GO:0005524">
    <property type="term" value="F:ATP binding"/>
    <property type="evidence" value="ECO:0007669"/>
    <property type="project" value="UniProtKB-UniRule"/>
</dbReference>
<dbReference type="PROSITE" id="PS50011">
    <property type="entry name" value="PROTEIN_KINASE_DOM"/>
    <property type="match status" value="1"/>
</dbReference>
<dbReference type="FunFam" id="1.10.510.10:FF:000590">
    <property type="entry name" value="PR5-like receptor kinase"/>
    <property type="match status" value="1"/>
</dbReference>
<evidence type="ECO:0000256" key="4">
    <source>
        <dbReference type="ARBA" id="ARBA00022692"/>
    </source>
</evidence>
<evidence type="ECO:0000256" key="7">
    <source>
        <dbReference type="ARBA" id="ARBA00022777"/>
    </source>
</evidence>
<evidence type="ECO:0000256" key="9">
    <source>
        <dbReference type="ARBA" id="ARBA00022989"/>
    </source>
</evidence>
<dbReference type="EMBL" id="SDRB02002144">
    <property type="protein sequence ID" value="THG20095.1"/>
    <property type="molecule type" value="Genomic_DNA"/>
</dbReference>
<dbReference type="FunFam" id="3.30.200.20:FF:000178">
    <property type="entry name" value="serine/threonine-protein kinase PBS1-like"/>
    <property type="match status" value="1"/>
</dbReference>
<dbReference type="Pfam" id="PF13947">
    <property type="entry name" value="GUB_WAK_bind"/>
    <property type="match status" value="1"/>
</dbReference>
<evidence type="ECO:0000313" key="16">
    <source>
        <dbReference type="EMBL" id="THG20095.1"/>
    </source>
</evidence>
<feature type="binding site" evidence="12">
    <location>
        <position position="354"/>
    </location>
    <ligand>
        <name>ATP</name>
        <dbReference type="ChEBI" id="CHEBI:30616"/>
    </ligand>
</feature>
<keyword evidence="11" id="KW-0325">Glycoprotein</keyword>
<keyword evidence="6 12" id="KW-0547">Nucleotide-binding</keyword>
<evidence type="ECO:0000256" key="13">
    <source>
        <dbReference type="SAM" id="Phobius"/>
    </source>
</evidence>
<dbReference type="Gene3D" id="1.10.510.10">
    <property type="entry name" value="Transferase(Phosphotransferase) domain 1"/>
    <property type="match status" value="1"/>
</dbReference>
<evidence type="ECO:0000256" key="8">
    <source>
        <dbReference type="ARBA" id="ARBA00022840"/>
    </source>
</evidence>
<dbReference type="GO" id="GO:0030247">
    <property type="term" value="F:polysaccharide binding"/>
    <property type="evidence" value="ECO:0007669"/>
    <property type="project" value="InterPro"/>
</dbReference>
<dbReference type="Proteomes" id="UP000306102">
    <property type="component" value="Unassembled WGS sequence"/>
</dbReference>
<keyword evidence="4 13" id="KW-0812">Transmembrane</keyword>
<dbReference type="AlphaFoldDB" id="A0A4S4EUF6"/>
<keyword evidence="5 14" id="KW-0732">Signal</keyword>